<keyword evidence="2" id="KW-0479">Metal-binding</keyword>
<keyword evidence="4" id="KW-0862">Zinc</keyword>
<name>A0A7G5ED77_9BURK</name>
<dbReference type="InterPro" id="IPR017150">
    <property type="entry name" value="Pept_M20_glutamate_carboxypep"/>
</dbReference>
<dbReference type="InterPro" id="IPR002933">
    <property type="entry name" value="Peptidase_M20"/>
</dbReference>
<keyword evidence="8" id="KW-1185">Reference proteome</keyword>
<feature type="active site" evidence="5">
    <location>
        <position position="87"/>
    </location>
</feature>
<dbReference type="GO" id="GO:0046872">
    <property type="term" value="F:metal ion binding"/>
    <property type="evidence" value="ECO:0007669"/>
    <property type="project" value="UniProtKB-KW"/>
</dbReference>
<reference evidence="7 8" key="1">
    <citation type="journal article" date="2020" name="G3 (Bethesda)">
        <title>CeMbio - The Caenorhabditis elegans Microbiome Resource.</title>
        <authorList>
            <person name="Dirksen P."/>
            <person name="Assie A."/>
            <person name="Zimmermann J."/>
            <person name="Zhang F."/>
            <person name="Tietje A.M."/>
            <person name="Marsh S.A."/>
            <person name="Felix M.A."/>
            <person name="Shapira M."/>
            <person name="Kaleta C."/>
            <person name="Schulenburg H."/>
            <person name="Samuel B."/>
        </authorList>
    </citation>
    <scope>NUCLEOTIDE SEQUENCE [LARGE SCALE GENOMIC DNA]</scope>
    <source>
        <strain evidence="7 8">BIGb0172</strain>
    </source>
</reference>
<evidence type="ECO:0000313" key="8">
    <source>
        <dbReference type="Proteomes" id="UP000515240"/>
    </source>
</evidence>
<evidence type="ECO:0000256" key="3">
    <source>
        <dbReference type="ARBA" id="ARBA00022801"/>
    </source>
</evidence>
<dbReference type="PROSITE" id="PS00758">
    <property type="entry name" value="ARGE_DAPE_CPG2_1"/>
    <property type="match status" value="1"/>
</dbReference>
<feature type="domain" description="Peptidase M20 dimerisation" evidence="6">
    <location>
        <begin position="183"/>
        <end position="276"/>
    </location>
</feature>
<dbReference type="SUPFAM" id="SSF55031">
    <property type="entry name" value="Bacterial exopeptidase dimerisation domain"/>
    <property type="match status" value="1"/>
</dbReference>
<dbReference type="InterPro" id="IPR036264">
    <property type="entry name" value="Bact_exopeptidase_dim_dom"/>
</dbReference>
<evidence type="ECO:0000256" key="2">
    <source>
        <dbReference type="ARBA" id="ARBA00022723"/>
    </source>
</evidence>
<evidence type="ECO:0000313" key="7">
    <source>
        <dbReference type="EMBL" id="QMV71952.1"/>
    </source>
</evidence>
<dbReference type="CDD" id="cd03885">
    <property type="entry name" value="M20_CPDG2"/>
    <property type="match status" value="1"/>
</dbReference>
<dbReference type="Pfam" id="PF01546">
    <property type="entry name" value="Peptidase_M20"/>
    <property type="match status" value="1"/>
</dbReference>
<dbReference type="PIRSF" id="PIRSF037238">
    <property type="entry name" value="Carboxypeptidase_G2"/>
    <property type="match status" value="1"/>
</dbReference>
<dbReference type="GO" id="GO:0016787">
    <property type="term" value="F:hydrolase activity"/>
    <property type="evidence" value="ECO:0007669"/>
    <property type="project" value="UniProtKB-KW"/>
</dbReference>
<dbReference type="RefSeq" id="WP_182326379.1">
    <property type="nucleotide sequence ID" value="NZ_CP058554.1"/>
</dbReference>
<comment type="cofactor">
    <cofactor evidence="1">
        <name>Zn(2+)</name>
        <dbReference type="ChEBI" id="CHEBI:29105"/>
    </cofactor>
</comment>
<dbReference type="SUPFAM" id="SSF53187">
    <property type="entry name" value="Zn-dependent exopeptidases"/>
    <property type="match status" value="1"/>
</dbReference>
<dbReference type="EMBL" id="CP058554">
    <property type="protein sequence ID" value="QMV71952.1"/>
    <property type="molecule type" value="Genomic_DNA"/>
</dbReference>
<proteinExistence type="predicted"/>
<evidence type="ECO:0000259" key="6">
    <source>
        <dbReference type="Pfam" id="PF07687"/>
    </source>
</evidence>
<evidence type="ECO:0000256" key="5">
    <source>
        <dbReference type="PIRSR" id="PIRSR037238-1"/>
    </source>
</evidence>
<evidence type="ECO:0000256" key="1">
    <source>
        <dbReference type="ARBA" id="ARBA00001947"/>
    </source>
</evidence>
<dbReference type="InterPro" id="IPR050072">
    <property type="entry name" value="Peptidase_M20A"/>
</dbReference>
<dbReference type="KEGG" id="cpis:HS961_03410"/>
<dbReference type="Gene3D" id="3.30.70.360">
    <property type="match status" value="1"/>
</dbReference>
<accession>A0A7G5ED77</accession>
<keyword evidence="3" id="KW-0378">Hydrolase</keyword>
<dbReference type="PANTHER" id="PTHR43808">
    <property type="entry name" value="ACETYLORNITHINE DEACETYLASE"/>
    <property type="match status" value="1"/>
</dbReference>
<feature type="active site" description="Proton acceptor" evidence="5">
    <location>
        <position position="147"/>
    </location>
</feature>
<dbReference type="PANTHER" id="PTHR43808:SF9">
    <property type="entry name" value="BLL0789 PROTEIN"/>
    <property type="match status" value="1"/>
</dbReference>
<dbReference type="Gene3D" id="3.40.630.10">
    <property type="entry name" value="Zn peptidases"/>
    <property type="match status" value="1"/>
</dbReference>
<organism evidence="7 8">
    <name type="scientific">Comamonas piscis</name>
    <dbReference type="NCBI Taxonomy" id="1562974"/>
    <lineage>
        <taxon>Bacteria</taxon>
        <taxon>Pseudomonadati</taxon>
        <taxon>Pseudomonadota</taxon>
        <taxon>Betaproteobacteria</taxon>
        <taxon>Burkholderiales</taxon>
        <taxon>Comamonadaceae</taxon>
        <taxon>Comamonas</taxon>
    </lineage>
</organism>
<dbReference type="InterPro" id="IPR011650">
    <property type="entry name" value="Peptidase_M20_dimer"/>
</dbReference>
<sequence length="381" mass="40243">MQATTQQLVDGISAWMHCESPSNNPASIARMVEMMRAQAAAAGLRATVIETQAEGKHAPGPVLPVLHITNRAEGDTREGLLILGHSDTVHPIGMLADNPIRIEGDRLYGPGGYDMKAGIYLALTALSAVATPGSTPLPVDLLIVPDEETGSHASRKHIEAFARHARYCLVAEPARANGGRCVTARKGTGMLRLGVKGLASHAGVAHDKGRSAIREMAHQILALEAMTDYQRGVTVSVGTIEGGTTTNTVPAFCKCVVDFRLPDLQAADELVGKMRALRPVGEGLTLDIDVEVNRPPMVKDARAEALLAKAQQSALEAGFALEEAPPTGGGSDANFTSAMGVPSLDGLGADGDGAHTVYEHILVSTLEMRARFWLHLLTHLD</sequence>
<evidence type="ECO:0000256" key="4">
    <source>
        <dbReference type="ARBA" id="ARBA00022833"/>
    </source>
</evidence>
<dbReference type="Proteomes" id="UP000515240">
    <property type="component" value="Chromosome"/>
</dbReference>
<gene>
    <name evidence="7" type="ORF">HS961_03410</name>
</gene>
<dbReference type="Pfam" id="PF07687">
    <property type="entry name" value="M20_dimer"/>
    <property type="match status" value="1"/>
</dbReference>
<dbReference type="InterPro" id="IPR001261">
    <property type="entry name" value="ArgE/DapE_CS"/>
</dbReference>
<dbReference type="AlphaFoldDB" id="A0A7G5ED77"/>
<protein>
    <submittedName>
        <fullName evidence="7">M20 family metallopeptidase</fullName>
    </submittedName>
</protein>